<dbReference type="EMBL" id="CP001230">
    <property type="protein sequence ID" value="ACO03352.1"/>
    <property type="molecule type" value="Genomic_DNA"/>
</dbReference>
<dbReference type="Proteomes" id="UP000001366">
    <property type="component" value="Chromosome"/>
</dbReference>
<organism evidence="2 3">
    <name type="scientific">Persephonella marina (strain DSM 14350 / EX-H1)</name>
    <dbReference type="NCBI Taxonomy" id="123214"/>
    <lineage>
        <taxon>Bacteria</taxon>
        <taxon>Pseudomonadati</taxon>
        <taxon>Aquificota</taxon>
        <taxon>Aquificia</taxon>
        <taxon>Aquificales</taxon>
        <taxon>Hydrogenothermaceae</taxon>
        <taxon>Persephonella</taxon>
    </lineage>
</organism>
<dbReference type="PaxDb" id="123214-PERMA_1384"/>
<dbReference type="HOGENOM" id="CLU_3314322_0_0_0"/>
<protein>
    <submittedName>
        <fullName evidence="2">Uncharacterized protein</fullName>
    </submittedName>
</protein>
<sequence length="39" mass="4480">MEFLYIGIVALIMISITALYFIVGYKFIKKHKEEGNGDN</sequence>
<dbReference type="KEGG" id="pmx:PERMA_1384"/>
<gene>
    <name evidence="2" type="ordered locus">PERMA_1384</name>
</gene>
<dbReference type="AlphaFoldDB" id="C0QR56"/>
<reference evidence="2 3" key="1">
    <citation type="journal article" date="2009" name="J. Bacteriol.">
        <title>Complete and draft genome sequences of six members of the Aquificales.</title>
        <authorList>
            <person name="Reysenbach A.L."/>
            <person name="Hamamura N."/>
            <person name="Podar M."/>
            <person name="Griffiths E."/>
            <person name="Ferreira S."/>
            <person name="Hochstein R."/>
            <person name="Heidelberg J."/>
            <person name="Johnson J."/>
            <person name="Mead D."/>
            <person name="Pohorille A."/>
            <person name="Sarmiento M."/>
            <person name="Schweighofer K."/>
            <person name="Seshadri R."/>
            <person name="Voytek M.A."/>
        </authorList>
    </citation>
    <scope>NUCLEOTIDE SEQUENCE [LARGE SCALE GENOMIC DNA]</scope>
    <source>
        <strain evidence="3">DSM 14350 / EX-H1</strain>
    </source>
</reference>
<evidence type="ECO:0000313" key="3">
    <source>
        <dbReference type="Proteomes" id="UP000001366"/>
    </source>
</evidence>
<feature type="transmembrane region" description="Helical" evidence="1">
    <location>
        <begin position="6"/>
        <end position="23"/>
    </location>
</feature>
<proteinExistence type="predicted"/>
<keyword evidence="1" id="KW-1133">Transmembrane helix</keyword>
<accession>C0QR56</accession>
<evidence type="ECO:0000256" key="1">
    <source>
        <dbReference type="SAM" id="Phobius"/>
    </source>
</evidence>
<keyword evidence="1" id="KW-0812">Transmembrane</keyword>
<name>C0QR56_PERMH</name>
<keyword evidence="1" id="KW-0472">Membrane</keyword>
<keyword evidence="3" id="KW-1185">Reference proteome</keyword>
<evidence type="ECO:0000313" key="2">
    <source>
        <dbReference type="EMBL" id="ACO03352.1"/>
    </source>
</evidence>